<protein>
    <submittedName>
        <fullName evidence="2">Beta-defensin 107A like</fullName>
    </submittedName>
</protein>
<evidence type="ECO:0000313" key="2">
    <source>
        <dbReference type="EMBL" id="PSS02841.1"/>
    </source>
</evidence>
<reference evidence="3" key="2">
    <citation type="journal article" date="2018" name="BMC Genomics">
        <title>A manually annotated Actinidia chinensis var. chinensis (kiwifruit) genome highlights the challenges associated with draft genomes and gene prediction in plants.</title>
        <authorList>
            <person name="Pilkington S.M."/>
            <person name="Crowhurst R."/>
            <person name="Hilario E."/>
            <person name="Nardozza S."/>
            <person name="Fraser L."/>
            <person name="Peng Y."/>
            <person name="Gunaseelan K."/>
            <person name="Simpson R."/>
            <person name="Tahir J."/>
            <person name="Deroles S.C."/>
            <person name="Templeton K."/>
            <person name="Luo Z."/>
            <person name="Davy M."/>
            <person name="Cheng C."/>
            <person name="McNeilage M."/>
            <person name="Scaglione D."/>
            <person name="Liu Y."/>
            <person name="Zhang Q."/>
            <person name="Datson P."/>
            <person name="De Silva N."/>
            <person name="Gardiner S.E."/>
            <person name="Bassett H."/>
            <person name="Chagne D."/>
            <person name="McCallum J."/>
            <person name="Dzierzon H."/>
            <person name="Deng C."/>
            <person name="Wang Y.Y."/>
            <person name="Barron L."/>
            <person name="Manako K."/>
            <person name="Bowen J."/>
            <person name="Foster T.M."/>
            <person name="Erridge Z.A."/>
            <person name="Tiffin H."/>
            <person name="Waite C.N."/>
            <person name="Davies K.M."/>
            <person name="Grierson E.P."/>
            <person name="Laing W.A."/>
            <person name="Kirk R."/>
            <person name="Chen X."/>
            <person name="Wood M."/>
            <person name="Montefiori M."/>
            <person name="Brummell D.A."/>
            <person name="Schwinn K.E."/>
            <person name="Catanach A."/>
            <person name="Fullerton C."/>
            <person name="Li D."/>
            <person name="Meiyalaghan S."/>
            <person name="Nieuwenhuizen N."/>
            <person name="Read N."/>
            <person name="Prakash R."/>
            <person name="Hunter D."/>
            <person name="Zhang H."/>
            <person name="McKenzie M."/>
            <person name="Knabel M."/>
            <person name="Harris A."/>
            <person name="Allan A.C."/>
            <person name="Gleave A."/>
            <person name="Chen A."/>
            <person name="Janssen B.J."/>
            <person name="Plunkett B."/>
            <person name="Ampomah-Dwamena C."/>
            <person name="Voogd C."/>
            <person name="Leif D."/>
            <person name="Lafferty D."/>
            <person name="Souleyre E.J.F."/>
            <person name="Varkonyi-Gasic E."/>
            <person name="Gambi F."/>
            <person name="Hanley J."/>
            <person name="Yao J.L."/>
            <person name="Cheung J."/>
            <person name="David K.M."/>
            <person name="Warren B."/>
            <person name="Marsh K."/>
            <person name="Snowden K.C."/>
            <person name="Lin-Wang K."/>
            <person name="Brian L."/>
            <person name="Martinez-Sanchez M."/>
            <person name="Wang M."/>
            <person name="Ileperuma N."/>
            <person name="Macnee N."/>
            <person name="Campin R."/>
            <person name="McAtee P."/>
            <person name="Drummond R.S.M."/>
            <person name="Espley R.V."/>
            <person name="Ireland H.S."/>
            <person name="Wu R."/>
            <person name="Atkinson R.G."/>
            <person name="Karunairetnam S."/>
            <person name="Bulley S."/>
            <person name="Chunkath S."/>
            <person name="Hanley Z."/>
            <person name="Storey R."/>
            <person name="Thrimawithana A.H."/>
            <person name="Thomson S."/>
            <person name="David C."/>
            <person name="Testolin R."/>
            <person name="Huang H."/>
            <person name="Hellens R.P."/>
            <person name="Schaffer R.J."/>
        </authorList>
    </citation>
    <scope>NUCLEOTIDE SEQUENCE [LARGE SCALE GENOMIC DNA]</scope>
    <source>
        <strain evidence="3">cv. Red5</strain>
    </source>
</reference>
<feature type="region of interest" description="Disordered" evidence="1">
    <location>
        <begin position="1"/>
        <end position="96"/>
    </location>
</feature>
<keyword evidence="3" id="KW-1185">Reference proteome</keyword>
<comment type="caution">
    <text evidence="2">The sequence shown here is derived from an EMBL/GenBank/DDBJ whole genome shotgun (WGS) entry which is preliminary data.</text>
</comment>
<proteinExistence type="predicted"/>
<feature type="compositionally biased region" description="Low complexity" evidence="1">
    <location>
        <begin position="73"/>
        <end position="82"/>
    </location>
</feature>
<dbReference type="EMBL" id="NKQK01000019">
    <property type="protein sequence ID" value="PSS02841.1"/>
    <property type="molecule type" value="Genomic_DNA"/>
</dbReference>
<accession>A0A2R6Q6F9</accession>
<feature type="compositionally biased region" description="Basic and acidic residues" evidence="1">
    <location>
        <begin position="83"/>
        <end position="96"/>
    </location>
</feature>
<feature type="compositionally biased region" description="Basic and acidic residues" evidence="1">
    <location>
        <begin position="58"/>
        <end position="72"/>
    </location>
</feature>
<name>A0A2R6Q6F9_ACTCC</name>
<feature type="compositionally biased region" description="Basic and acidic residues" evidence="1">
    <location>
        <begin position="27"/>
        <end position="50"/>
    </location>
</feature>
<dbReference type="InParanoid" id="A0A2R6Q6F9"/>
<organism evidence="2 3">
    <name type="scientific">Actinidia chinensis var. chinensis</name>
    <name type="common">Chinese soft-hair kiwi</name>
    <dbReference type="NCBI Taxonomy" id="1590841"/>
    <lineage>
        <taxon>Eukaryota</taxon>
        <taxon>Viridiplantae</taxon>
        <taxon>Streptophyta</taxon>
        <taxon>Embryophyta</taxon>
        <taxon>Tracheophyta</taxon>
        <taxon>Spermatophyta</taxon>
        <taxon>Magnoliopsida</taxon>
        <taxon>eudicotyledons</taxon>
        <taxon>Gunneridae</taxon>
        <taxon>Pentapetalae</taxon>
        <taxon>asterids</taxon>
        <taxon>Ericales</taxon>
        <taxon>Actinidiaceae</taxon>
        <taxon>Actinidia</taxon>
    </lineage>
</organism>
<evidence type="ECO:0000256" key="1">
    <source>
        <dbReference type="SAM" id="MobiDB-lite"/>
    </source>
</evidence>
<evidence type="ECO:0000313" key="3">
    <source>
        <dbReference type="Proteomes" id="UP000241394"/>
    </source>
</evidence>
<dbReference type="Gramene" id="PSS02841">
    <property type="protein sequence ID" value="PSS02841"/>
    <property type="gene ID" value="CEY00_Acc21222"/>
</dbReference>
<sequence length="124" mass="12991">MGACASVFPKAMKGDAGEALPPQPPKVEAEGEENKVEGGEGKNKEGDESHSLGTLLNESEKTKEMAETEKATVTETAPSTTVKSEEKESESVVSVSDEKAAAYVAPIAHVTNGDQETEANVEKN</sequence>
<dbReference type="Proteomes" id="UP000241394">
    <property type="component" value="Chromosome LG19"/>
</dbReference>
<dbReference type="AlphaFoldDB" id="A0A2R6Q6F9"/>
<reference evidence="2 3" key="1">
    <citation type="submission" date="2017-07" db="EMBL/GenBank/DDBJ databases">
        <title>An improved, manually edited Actinidia chinensis var. chinensis (kiwifruit) genome highlights the challenges associated with draft genomes and gene prediction in plants.</title>
        <authorList>
            <person name="Pilkington S."/>
            <person name="Crowhurst R."/>
            <person name="Hilario E."/>
            <person name="Nardozza S."/>
            <person name="Fraser L."/>
            <person name="Peng Y."/>
            <person name="Gunaseelan K."/>
            <person name="Simpson R."/>
            <person name="Tahir J."/>
            <person name="Deroles S."/>
            <person name="Templeton K."/>
            <person name="Luo Z."/>
            <person name="Davy M."/>
            <person name="Cheng C."/>
            <person name="Mcneilage M."/>
            <person name="Scaglione D."/>
            <person name="Liu Y."/>
            <person name="Zhang Q."/>
            <person name="Datson P."/>
            <person name="De Silva N."/>
            <person name="Gardiner S."/>
            <person name="Bassett H."/>
            <person name="Chagne D."/>
            <person name="Mccallum J."/>
            <person name="Dzierzon H."/>
            <person name="Deng C."/>
            <person name="Wang Y.-Y."/>
            <person name="Barron N."/>
            <person name="Manako K."/>
            <person name="Bowen J."/>
            <person name="Foster T."/>
            <person name="Erridge Z."/>
            <person name="Tiffin H."/>
            <person name="Waite C."/>
            <person name="Davies K."/>
            <person name="Grierson E."/>
            <person name="Laing W."/>
            <person name="Kirk R."/>
            <person name="Chen X."/>
            <person name="Wood M."/>
            <person name="Montefiori M."/>
            <person name="Brummell D."/>
            <person name="Schwinn K."/>
            <person name="Catanach A."/>
            <person name="Fullerton C."/>
            <person name="Li D."/>
            <person name="Meiyalaghan S."/>
            <person name="Nieuwenhuizen N."/>
            <person name="Read N."/>
            <person name="Prakash R."/>
            <person name="Hunter D."/>
            <person name="Zhang H."/>
            <person name="Mckenzie M."/>
            <person name="Knabel M."/>
            <person name="Harris A."/>
            <person name="Allan A."/>
            <person name="Chen A."/>
            <person name="Janssen B."/>
            <person name="Plunkett B."/>
            <person name="Dwamena C."/>
            <person name="Voogd C."/>
            <person name="Leif D."/>
            <person name="Lafferty D."/>
            <person name="Souleyre E."/>
            <person name="Varkonyi-Gasic E."/>
            <person name="Gambi F."/>
            <person name="Hanley J."/>
            <person name="Yao J.-L."/>
            <person name="Cheung J."/>
            <person name="David K."/>
            <person name="Warren B."/>
            <person name="Marsh K."/>
            <person name="Snowden K."/>
            <person name="Lin-Wang K."/>
            <person name="Brian L."/>
            <person name="Martinez-Sanchez M."/>
            <person name="Wang M."/>
            <person name="Ileperuma N."/>
            <person name="Macnee N."/>
            <person name="Campin R."/>
            <person name="Mcatee P."/>
            <person name="Drummond R."/>
            <person name="Espley R."/>
            <person name="Ireland H."/>
            <person name="Wu R."/>
            <person name="Atkinson R."/>
            <person name="Karunairetnam S."/>
            <person name="Bulley S."/>
            <person name="Chunkath S."/>
            <person name="Hanley Z."/>
            <person name="Storey R."/>
            <person name="Thrimawithana A."/>
            <person name="Thomson S."/>
            <person name="David C."/>
            <person name="Testolin R."/>
        </authorList>
    </citation>
    <scope>NUCLEOTIDE SEQUENCE [LARGE SCALE GENOMIC DNA]</scope>
    <source>
        <strain evidence="3">cv. Red5</strain>
        <tissue evidence="2">Young leaf</tissue>
    </source>
</reference>
<gene>
    <name evidence="2" type="ORF">CEY00_Acc21222</name>
</gene>